<accession>A0AAV8PQQ5</accession>
<proteinExistence type="predicted"/>
<dbReference type="PANTHER" id="PTHR34672">
    <property type="entry name" value="POLLEN-SPECIFIC ARABINOGALACTA PROTEIN BAN102"/>
    <property type="match status" value="1"/>
</dbReference>
<gene>
    <name evidence="3" type="ORF">OPV22_032065</name>
</gene>
<dbReference type="EMBL" id="JAQQAF010000009">
    <property type="protein sequence ID" value="KAJ8459139.1"/>
    <property type="molecule type" value="Genomic_DNA"/>
</dbReference>
<evidence type="ECO:0000313" key="4">
    <source>
        <dbReference type="Proteomes" id="UP001222027"/>
    </source>
</evidence>
<keyword evidence="2" id="KW-0812">Transmembrane</keyword>
<dbReference type="AlphaFoldDB" id="A0AAV8PQQ5"/>
<sequence>MPKQGHCTAPVHLDVKVLPEKAFKICLWFCRKEDDTSTRNIIILLGLNVGWNLCVHKHIIPSPPPQRTAVTANHSHPYIYKTPSHLPLFPQACKREEEELTNPSSSSLLPSSGGGAAPARLSRRPPPTMEMKKIACAVLVAAASATAAFAAEAPAPSPASDSFAVAPAVGAVLGASLLSFFAFYLQ</sequence>
<dbReference type="PANTHER" id="PTHR34672:SF17">
    <property type="entry name" value="POLLEN-SPECIFIC ARABINOGALACTA PROTEIN BAN102"/>
    <property type="match status" value="1"/>
</dbReference>
<name>A0AAV8PQQ5_ENSVE</name>
<evidence type="ECO:0000256" key="1">
    <source>
        <dbReference type="SAM" id="MobiDB-lite"/>
    </source>
</evidence>
<keyword evidence="2" id="KW-1133">Transmembrane helix</keyword>
<evidence type="ECO:0000313" key="3">
    <source>
        <dbReference type="EMBL" id="KAJ8459139.1"/>
    </source>
</evidence>
<dbReference type="Proteomes" id="UP001222027">
    <property type="component" value="Unassembled WGS sequence"/>
</dbReference>
<dbReference type="InterPro" id="IPR044702">
    <property type="entry name" value="AGP23/40"/>
</dbReference>
<organism evidence="3 4">
    <name type="scientific">Ensete ventricosum</name>
    <name type="common">Abyssinian banana</name>
    <name type="synonym">Musa ensete</name>
    <dbReference type="NCBI Taxonomy" id="4639"/>
    <lineage>
        <taxon>Eukaryota</taxon>
        <taxon>Viridiplantae</taxon>
        <taxon>Streptophyta</taxon>
        <taxon>Embryophyta</taxon>
        <taxon>Tracheophyta</taxon>
        <taxon>Spermatophyta</taxon>
        <taxon>Magnoliopsida</taxon>
        <taxon>Liliopsida</taxon>
        <taxon>Zingiberales</taxon>
        <taxon>Musaceae</taxon>
        <taxon>Ensete</taxon>
    </lineage>
</organism>
<protein>
    <submittedName>
        <fullName evidence="3">Uncharacterized protein</fullName>
    </submittedName>
</protein>
<reference evidence="3 4" key="1">
    <citation type="submission" date="2022-12" db="EMBL/GenBank/DDBJ databases">
        <title>Chromosome-scale assembly of the Ensete ventricosum genome.</title>
        <authorList>
            <person name="Dussert Y."/>
            <person name="Stocks J."/>
            <person name="Wendawek A."/>
            <person name="Woldeyes F."/>
            <person name="Nichols R.A."/>
            <person name="Borrell J.S."/>
        </authorList>
    </citation>
    <scope>NUCLEOTIDE SEQUENCE [LARGE SCALE GENOMIC DNA]</scope>
    <source>
        <strain evidence="4">cv. Maze</strain>
        <tissue evidence="3">Seeds</tissue>
    </source>
</reference>
<feature type="region of interest" description="Disordered" evidence="1">
    <location>
        <begin position="100"/>
        <end position="125"/>
    </location>
</feature>
<comment type="caution">
    <text evidence="3">The sequence shown here is derived from an EMBL/GenBank/DDBJ whole genome shotgun (WGS) entry which is preliminary data.</text>
</comment>
<keyword evidence="4" id="KW-1185">Reference proteome</keyword>
<evidence type="ECO:0000256" key="2">
    <source>
        <dbReference type="SAM" id="Phobius"/>
    </source>
</evidence>
<feature type="transmembrane region" description="Helical" evidence="2">
    <location>
        <begin position="134"/>
        <end position="151"/>
    </location>
</feature>
<keyword evidence="2" id="KW-0472">Membrane</keyword>
<feature type="transmembrane region" description="Helical" evidence="2">
    <location>
        <begin position="163"/>
        <end position="185"/>
    </location>
</feature>